<evidence type="ECO:0000313" key="7">
    <source>
        <dbReference type="Proteomes" id="UP001180020"/>
    </source>
</evidence>
<dbReference type="EMBL" id="JAUJYO010000008">
    <property type="protein sequence ID" value="KAK1309699.1"/>
    <property type="molecule type" value="Genomic_DNA"/>
</dbReference>
<dbReference type="GO" id="GO:0008270">
    <property type="term" value="F:zinc ion binding"/>
    <property type="evidence" value="ECO:0007669"/>
    <property type="project" value="UniProtKB-KW"/>
</dbReference>
<reference evidence="6" key="1">
    <citation type="journal article" date="2023" name="Nat. Commun.">
        <title>Diploid and tetraploid genomes of Acorus and the evolution of monocots.</title>
        <authorList>
            <person name="Ma L."/>
            <person name="Liu K.W."/>
            <person name="Li Z."/>
            <person name="Hsiao Y.Y."/>
            <person name="Qi Y."/>
            <person name="Fu T."/>
            <person name="Tang G.D."/>
            <person name="Zhang D."/>
            <person name="Sun W.H."/>
            <person name="Liu D.K."/>
            <person name="Li Y."/>
            <person name="Chen G.Z."/>
            <person name="Liu X.D."/>
            <person name="Liao X.Y."/>
            <person name="Jiang Y.T."/>
            <person name="Yu X."/>
            <person name="Hao Y."/>
            <person name="Huang J."/>
            <person name="Zhao X.W."/>
            <person name="Ke S."/>
            <person name="Chen Y.Y."/>
            <person name="Wu W.L."/>
            <person name="Hsu J.L."/>
            <person name="Lin Y.F."/>
            <person name="Huang M.D."/>
            <person name="Li C.Y."/>
            <person name="Huang L."/>
            <person name="Wang Z.W."/>
            <person name="Zhao X."/>
            <person name="Zhong W.Y."/>
            <person name="Peng D.H."/>
            <person name="Ahmad S."/>
            <person name="Lan S."/>
            <person name="Zhang J.S."/>
            <person name="Tsai W.C."/>
            <person name="Van de Peer Y."/>
            <person name="Liu Z.J."/>
        </authorList>
    </citation>
    <scope>NUCLEOTIDE SEQUENCE</scope>
    <source>
        <strain evidence="6">CP</strain>
    </source>
</reference>
<proteinExistence type="predicted"/>
<name>A0AAV9E9Z1_ACOCL</name>
<gene>
    <name evidence="6" type="ORF">QJS10_CPA08g00692</name>
</gene>
<keyword evidence="2 4" id="KW-0863">Zinc-finger</keyword>
<feature type="domain" description="SWIM-type" evidence="5">
    <location>
        <begin position="119"/>
        <end position="151"/>
    </location>
</feature>
<dbReference type="AlphaFoldDB" id="A0AAV9E9Z1"/>
<keyword evidence="3" id="KW-0862">Zinc</keyword>
<dbReference type="InterPro" id="IPR007527">
    <property type="entry name" value="Znf_SWIM"/>
</dbReference>
<evidence type="ECO:0000256" key="3">
    <source>
        <dbReference type="ARBA" id="ARBA00022833"/>
    </source>
</evidence>
<evidence type="ECO:0000259" key="5">
    <source>
        <dbReference type="PROSITE" id="PS50966"/>
    </source>
</evidence>
<dbReference type="Proteomes" id="UP001180020">
    <property type="component" value="Unassembled WGS sequence"/>
</dbReference>
<dbReference type="PROSITE" id="PS50966">
    <property type="entry name" value="ZF_SWIM"/>
    <property type="match status" value="1"/>
</dbReference>
<accession>A0AAV9E9Z1</accession>
<reference evidence="6" key="2">
    <citation type="submission" date="2023-06" db="EMBL/GenBank/DDBJ databases">
        <authorList>
            <person name="Ma L."/>
            <person name="Liu K.-W."/>
            <person name="Li Z."/>
            <person name="Hsiao Y.-Y."/>
            <person name="Qi Y."/>
            <person name="Fu T."/>
            <person name="Tang G."/>
            <person name="Zhang D."/>
            <person name="Sun W.-H."/>
            <person name="Liu D.-K."/>
            <person name="Li Y."/>
            <person name="Chen G.-Z."/>
            <person name="Liu X.-D."/>
            <person name="Liao X.-Y."/>
            <person name="Jiang Y.-T."/>
            <person name="Yu X."/>
            <person name="Hao Y."/>
            <person name="Huang J."/>
            <person name="Zhao X.-W."/>
            <person name="Ke S."/>
            <person name="Chen Y.-Y."/>
            <person name="Wu W.-L."/>
            <person name="Hsu J.-L."/>
            <person name="Lin Y.-F."/>
            <person name="Huang M.-D."/>
            <person name="Li C.-Y."/>
            <person name="Huang L."/>
            <person name="Wang Z.-W."/>
            <person name="Zhao X."/>
            <person name="Zhong W.-Y."/>
            <person name="Peng D.-H."/>
            <person name="Ahmad S."/>
            <person name="Lan S."/>
            <person name="Zhang J.-S."/>
            <person name="Tsai W.-C."/>
            <person name="Van De Peer Y."/>
            <person name="Liu Z.-J."/>
        </authorList>
    </citation>
    <scope>NUCLEOTIDE SEQUENCE</scope>
    <source>
        <strain evidence="6">CP</strain>
        <tissue evidence="6">Leaves</tissue>
    </source>
</reference>
<sequence>MDIIHSSHSKYLTDIKAVWSRHQFGPSGNYHYITNNRSESFNAFIGDAREVPIIDLIDSIRQKIMTKLDARQRCGLRWKHILVPNALKNIQDARKMTNEFIVRRSDDMRAEGTSPTHQFVVDLIVRVCSCNRWQLTGMPCSHATALIQEIRGIDIVEFIDPCYYTDSYHATYELRMNPLIDRQLWEHIELGYTHVT</sequence>
<evidence type="ECO:0000256" key="1">
    <source>
        <dbReference type="ARBA" id="ARBA00022723"/>
    </source>
</evidence>
<protein>
    <recommendedName>
        <fullName evidence="5">SWIM-type domain-containing protein</fullName>
    </recommendedName>
</protein>
<dbReference type="PANTHER" id="PTHR31973:SF187">
    <property type="entry name" value="MUTATOR TRANSPOSASE MUDRA PROTEIN"/>
    <property type="match status" value="1"/>
</dbReference>
<dbReference type="PANTHER" id="PTHR31973">
    <property type="entry name" value="POLYPROTEIN, PUTATIVE-RELATED"/>
    <property type="match status" value="1"/>
</dbReference>
<evidence type="ECO:0000313" key="6">
    <source>
        <dbReference type="EMBL" id="KAK1309699.1"/>
    </source>
</evidence>
<dbReference type="InterPro" id="IPR006564">
    <property type="entry name" value="Znf_PMZ"/>
</dbReference>
<keyword evidence="1" id="KW-0479">Metal-binding</keyword>
<dbReference type="Pfam" id="PF04434">
    <property type="entry name" value="SWIM"/>
    <property type="match status" value="1"/>
</dbReference>
<dbReference type="SMART" id="SM00575">
    <property type="entry name" value="ZnF_PMZ"/>
    <property type="match status" value="1"/>
</dbReference>
<evidence type="ECO:0000256" key="4">
    <source>
        <dbReference type="PROSITE-ProRule" id="PRU00325"/>
    </source>
</evidence>
<organism evidence="6 7">
    <name type="scientific">Acorus calamus</name>
    <name type="common">Sweet flag</name>
    <dbReference type="NCBI Taxonomy" id="4465"/>
    <lineage>
        <taxon>Eukaryota</taxon>
        <taxon>Viridiplantae</taxon>
        <taxon>Streptophyta</taxon>
        <taxon>Embryophyta</taxon>
        <taxon>Tracheophyta</taxon>
        <taxon>Spermatophyta</taxon>
        <taxon>Magnoliopsida</taxon>
        <taxon>Liliopsida</taxon>
        <taxon>Acoraceae</taxon>
        <taxon>Acorus</taxon>
    </lineage>
</organism>
<comment type="caution">
    <text evidence="6">The sequence shown here is derived from an EMBL/GenBank/DDBJ whole genome shotgun (WGS) entry which is preliminary data.</text>
</comment>
<evidence type="ECO:0000256" key="2">
    <source>
        <dbReference type="ARBA" id="ARBA00022771"/>
    </source>
</evidence>
<keyword evidence="7" id="KW-1185">Reference proteome</keyword>